<evidence type="ECO:0000313" key="4">
    <source>
        <dbReference type="Proteomes" id="UP001597012"/>
    </source>
</evidence>
<sequence>MSEDNEQKIPKDEVTENTAETTGTEKEVLEKNTDDIKTEVANATPDSTIASKKNEAVKSEKSDSAEQKEENESEAQDGNPSTDAQITAQKESENTVELSDDKIAGASEKEQKMASGKEPKEDTDGVDEIDENNAEDAEDTDTVKRHEIPVLDYHSMSMENLVGELQRLVKNEKIQAIKKHVDGIRDEFNLKFQEFIDEKKEEFISGGGNEIDFKYNSVTKRQFNEVYAEYREKRNQHYKSLEKSHKENLTHRLELIENLKALVNVEEDINTTYASFKNIQEQWKTAGPVPRADYNNVWKTYQHHIEIFYDFLHLNRELRDLDFKHNLEEKQKIVARAESLAIEPDLNRAFRELQVLHKIWKEDIGPVGKEHREEIWGRFSTATKIIHGRRQDYFKELDKAHEQNLERKQQIINEISTLSENVSNNHGTLQKQIKQLEALRESFFKAGKVPQKDNEKTWNDFKAAVRTFNRNKNAFYKNLKKDQDENLTKKRALLDIANSLKDSEDFETATGEMKRIQHEWKSIGHVPRKYSDKIWKEFKAACNHYFERFHALKNQENNEEVENLKGKNAILVRLKEFQLSDDRDENLAAIKSFIEDWKKFGHVPFKQKNINQKFNKIIDALFHKMDVSKQESELLKYGNKIQRLKEEDNQERAIQNERSFIRKKIEESKDEIRQLENNLQFFSNASEDNPMVQDVIKKVNTHKEALDSWKAKLKKLNILRNNLLKEAEDEATSTEGEEE</sequence>
<comment type="caution">
    <text evidence="3">The sequence shown here is derived from an EMBL/GenBank/DDBJ whole genome shotgun (WGS) entry which is preliminary data.</text>
</comment>
<dbReference type="Pfam" id="PF03993">
    <property type="entry name" value="DUF349"/>
    <property type="match status" value="5"/>
</dbReference>
<feature type="coiled-coil region" evidence="1">
    <location>
        <begin position="627"/>
        <end position="726"/>
    </location>
</feature>
<organism evidence="3 4">
    <name type="scientific">Maribacter chungangensis</name>
    <dbReference type="NCBI Taxonomy" id="1069117"/>
    <lineage>
        <taxon>Bacteria</taxon>
        <taxon>Pseudomonadati</taxon>
        <taxon>Bacteroidota</taxon>
        <taxon>Flavobacteriia</taxon>
        <taxon>Flavobacteriales</taxon>
        <taxon>Flavobacteriaceae</taxon>
        <taxon>Maribacter</taxon>
    </lineage>
</organism>
<name>A0ABW3B6C0_9FLAO</name>
<evidence type="ECO:0000256" key="1">
    <source>
        <dbReference type="SAM" id="Coils"/>
    </source>
</evidence>
<gene>
    <name evidence="3" type="ORF">ACFQZJ_14195</name>
</gene>
<dbReference type="EMBL" id="JBHTHY010000012">
    <property type="protein sequence ID" value="MFD0798620.1"/>
    <property type="molecule type" value="Genomic_DNA"/>
</dbReference>
<dbReference type="Proteomes" id="UP001597012">
    <property type="component" value="Unassembled WGS sequence"/>
</dbReference>
<dbReference type="InterPro" id="IPR007139">
    <property type="entry name" value="DUF349"/>
</dbReference>
<evidence type="ECO:0000256" key="2">
    <source>
        <dbReference type="SAM" id="MobiDB-lite"/>
    </source>
</evidence>
<accession>A0ABW3B6C0</accession>
<feature type="compositionally biased region" description="Acidic residues" evidence="2">
    <location>
        <begin position="124"/>
        <end position="140"/>
    </location>
</feature>
<feature type="compositionally biased region" description="Polar residues" evidence="2">
    <location>
        <begin position="76"/>
        <end position="89"/>
    </location>
</feature>
<evidence type="ECO:0000313" key="3">
    <source>
        <dbReference type="EMBL" id="MFD0798620.1"/>
    </source>
</evidence>
<keyword evidence="1" id="KW-0175">Coiled coil</keyword>
<feature type="compositionally biased region" description="Basic and acidic residues" evidence="2">
    <location>
        <begin position="23"/>
        <end position="38"/>
    </location>
</feature>
<feature type="compositionally biased region" description="Basic and acidic residues" evidence="2">
    <location>
        <begin position="1"/>
        <end position="14"/>
    </location>
</feature>
<protein>
    <submittedName>
        <fullName evidence="3">DUF349 domain-containing protein</fullName>
    </submittedName>
</protein>
<feature type="compositionally biased region" description="Basic and acidic residues" evidence="2">
    <location>
        <begin position="52"/>
        <end position="70"/>
    </location>
</feature>
<reference evidence="4" key="1">
    <citation type="journal article" date="2019" name="Int. J. Syst. Evol. Microbiol.">
        <title>The Global Catalogue of Microorganisms (GCM) 10K type strain sequencing project: providing services to taxonomists for standard genome sequencing and annotation.</title>
        <authorList>
            <consortium name="The Broad Institute Genomics Platform"/>
            <consortium name="The Broad Institute Genome Sequencing Center for Infectious Disease"/>
            <person name="Wu L."/>
            <person name="Ma J."/>
        </authorList>
    </citation>
    <scope>NUCLEOTIDE SEQUENCE [LARGE SCALE GENOMIC DNA]</scope>
    <source>
        <strain evidence="4">CCUG 61948</strain>
    </source>
</reference>
<proteinExistence type="predicted"/>
<dbReference type="RefSeq" id="WP_379935461.1">
    <property type="nucleotide sequence ID" value="NZ_JBHTHY010000012.1"/>
</dbReference>
<keyword evidence="4" id="KW-1185">Reference proteome</keyword>
<feature type="region of interest" description="Disordered" evidence="2">
    <location>
        <begin position="1"/>
        <end position="144"/>
    </location>
</feature>
<feature type="compositionally biased region" description="Basic and acidic residues" evidence="2">
    <location>
        <begin position="99"/>
        <end position="123"/>
    </location>
</feature>